<evidence type="ECO:0000313" key="2">
    <source>
        <dbReference type="Proteomes" id="UP000887159"/>
    </source>
</evidence>
<gene>
    <name evidence="1" type="ORF">TNCV_4660281</name>
</gene>
<accession>A0A8X6SCN9</accession>
<evidence type="ECO:0000313" key="1">
    <source>
        <dbReference type="EMBL" id="GFY08835.1"/>
    </source>
</evidence>
<sequence length="121" mass="13790">MTNTGGLEYVSAESHNSILSAIISSTGKIVSHNSAQKATRKKSVRLSDFLPQKEIGDAVMQTEFNITGGPVCPQMNPTLFWRVIRNMFTYEEKQELDIFHLTYQKEMPLQEVAILHRKDYL</sequence>
<proteinExistence type="predicted"/>
<organism evidence="1 2">
    <name type="scientific">Trichonephila clavipes</name>
    <name type="common">Golden silk orbweaver</name>
    <name type="synonym">Nephila clavipes</name>
    <dbReference type="NCBI Taxonomy" id="2585209"/>
    <lineage>
        <taxon>Eukaryota</taxon>
        <taxon>Metazoa</taxon>
        <taxon>Ecdysozoa</taxon>
        <taxon>Arthropoda</taxon>
        <taxon>Chelicerata</taxon>
        <taxon>Arachnida</taxon>
        <taxon>Araneae</taxon>
        <taxon>Araneomorphae</taxon>
        <taxon>Entelegynae</taxon>
        <taxon>Araneoidea</taxon>
        <taxon>Nephilidae</taxon>
        <taxon>Trichonephila</taxon>
    </lineage>
</organism>
<keyword evidence="2" id="KW-1185">Reference proteome</keyword>
<comment type="caution">
    <text evidence="1">The sequence shown here is derived from an EMBL/GenBank/DDBJ whole genome shotgun (WGS) entry which is preliminary data.</text>
</comment>
<dbReference type="EMBL" id="BMAU01021284">
    <property type="protein sequence ID" value="GFY08835.1"/>
    <property type="molecule type" value="Genomic_DNA"/>
</dbReference>
<protein>
    <submittedName>
        <fullName evidence="1">Uncharacterized protein</fullName>
    </submittedName>
</protein>
<dbReference type="Proteomes" id="UP000887159">
    <property type="component" value="Unassembled WGS sequence"/>
</dbReference>
<dbReference type="AlphaFoldDB" id="A0A8X6SCN9"/>
<name>A0A8X6SCN9_TRICX</name>
<reference evidence="1" key="1">
    <citation type="submission" date="2020-08" db="EMBL/GenBank/DDBJ databases">
        <title>Multicomponent nature underlies the extraordinary mechanical properties of spider dragline silk.</title>
        <authorList>
            <person name="Kono N."/>
            <person name="Nakamura H."/>
            <person name="Mori M."/>
            <person name="Yoshida Y."/>
            <person name="Ohtoshi R."/>
            <person name="Malay A.D."/>
            <person name="Moran D.A.P."/>
            <person name="Tomita M."/>
            <person name="Numata K."/>
            <person name="Arakawa K."/>
        </authorList>
    </citation>
    <scope>NUCLEOTIDE SEQUENCE</scope>
</reference>